<feature type="transmembrane region" description="Helical" evidence="1">
    <location>
        <begin position="126"/>
        <end position="148"/>
    </location>
</feature>
<name>A0A8R1EDQ5_CAEJA</name>
<sequence>MTIKTNFMMVKPPKAEKSQFCLQDRVHIALGSITILFFLGLSSMKCQLQNVFLVLALFEFIMTVLYVSESQFLMFTHFQYQAVVYCFPCFILWASVYNLIDPLGASEFLKIFHFDLIKDFVKYNSIVWSFTIFALWGIRILLSHKYLVDANTKLRNHDSGPIKQSSLHNSLNCSSVVLFSILAYFSVSSLQNIYMGLAIFEFLMTISYVCMNSWIMLFHFVVQAMLFSVPLFLNYISTVYFFLPFEALAFLDSYGLTEVSAFVAKSPFLATSLLSTAWSLRMMVTHVFMLEVASDSRIHRRQIERHGRASVDELATLV</sequence>
<evidence type="ECO:0000256" key="1">
    <source>
        <dbReference type="SAM" id="Phobius"/>
    </source>
</evidence>
<dbReference type="AlphaFoldDB" id="A0A8R1EDQ5"/>
<evidence type="ECO:0000313" key="2">
    <source>
        <dbReference type="EnsemblMetazoa" id="CJA31563.1"/>
    </source>
</evidence>
<feature type="transmembrane region" description="Helical" evidence="1">
    <location>
        <begin position="217"/>
        <end position="242"/>
    </location>
</feature>
<feature type="transmembrane region" description="Helical" evidence="1">
    <location>
        <begin position="193"/>
        <end position="210"/>
    </location>
</feature>
<proteinExistence type="predicted"/>
<organism evidence="2 3">
    <name type="scientific">Caenorhabditis japonica</name>
    <dbReference type="NCBI Taxonomy" id="281687"/>
    <lineage>
        <taxon>Eukaryota</taxon>
        <taxon>Metazoa</taxon>
        <taxon>Ecdysozoa</taxon>
        <taxon>Nematoda</taxon>
        <taxon>Chromadorea</taxon>
        <taxon>Rhabditida</taxon>
        <taxon>Rhabditina</taxon>
        <taxon>Rhabditomorpha</taxon>
        <taxon>Rhabditoidea</taxon>
        <taxon>Rhabditidae</taxon>
        <taxon>Peloderinae</taxon>
        <taxon>Caenorhabditis</taxon>
    </lineage>
</organism>
<reference evidence="2" key="2">
    <citation type="submission" date="2022-06" db="UniProtKB">
        <authorList>
            <consortium name="EnsemblMetazoa"/>
        </authorList>
    </citation>
    <scope>IDENTIFICATION</scope>
    <source>
        <strain evidence="2">DF5081</strain>
    </source>
</reference>
<keyword evidence="1" id="KW-0472">Membrane</keyword>
<keyword evidence="1" id="KW-1133">Transmembrane helix</keyword>
<feature type="transmembrane region" description="Helical" evidence="1">
    <location>
        <begin position="50"/>
        <end position="68"/>
    </location>
</feature>
<keyword evidence="1" id="KW-0812">Transmembrane</keyword>
<reference evidence="3" key="1">
    <citation type="submission" date="2010-08" db="EMBL/GenBank/DDBJ databases">
        <authorList>
            <consortium name="Caenorhabditis japonica Sequencing Consortium"/>
            <person name="Wilson R.K."/>
        </authorList>
    </citation>
    <scope>NUCLEOTIDE SEQUENCE [LARGE SCALE GENOMIC DNA]</scope>
    <source>
        <strain evidence="3">DF5081</strain>
    </source>
</reference>
<dbReference type="OMA" id="WIAIFEL"/>
<dbReference type="Proteomes" id="UP000005237">
    <property type="component" value="Unassembled WGS sequence"/>
</dbReference>
<evidence type="ECO:0000313" key="3">
    <source>
        <dbReference type="Proteomes" id="UP000005237"/>
    </source>
</evidence>
<feature type="transmembrane region" description="Helical" evidence="1">
    <location>
        <begin position="80"/>
        <end position="100"/>
    </location>
</feature>
<accession>A0A8R1EDQ5</accession>
<protein>
    <submittedName>
        <fullName evidence="2">Uncharacterized protein</fullName>
    </submittedName>
</protein>
<dbReference type="EnsemblMetazoa" id="CJA31563.1">
    <property type="protein sequence ID" value="CJA31563.1"/>
    <property type="gene ID" value="WBGene00207410"/>
</dbReference>
<feature type="transmembrane region" description="Helical" evidence="1">
    <location>
        <begin position="26"/>
        <end position="44"/>
    </location>
</feature>
<keyword evidence="3" id="KW-1185">Reference proteome</keyword>